<sequence>MRRPVIALATLGLTASAVLITVPTAQAAPVGLRTRLACSLEGYQNVLECAAEPHGGTGPYAYSWNGDASGEYNTQFSDECTGTSVTESITITDATGATVTRHTTLRCAAPAPGPTSKPLKARAACIDTPLDQWGGYVICATQPSGGTAPYTVDWTAATKQGVYDDQALTIPDFFCAGGKATFVMTVTDAAGATVTSTDKLLCADAV</sequence>
<gene>
    <name evidence="2" type="ORF">POF50_028870</name>
</gene>
<comment type="caution">
    <text evidence="2">The sequence shown here is derived from an EMBL/GenBank/DDBJ whole genome shotgun (WGS) entry which is preliminary data.</text>
</comment>
<evidence type="ECO:0000313" key="2">
    <source>
        <dbReference type="EMBL" id="MDI5973310.1"/>
    </source>
</evidence>
<organism evidence="2">
    <name type="scientific">Streptantibioticus silvisoli</name>
    <dbReference type="NCBI Taxonomy" id="2705255"/>
    <lineage>
        <taxon>Bacteria</taxon>
        <taxon>Bacillati</taxon>
        <taxon>Actinomycetota</taxon>
        <taxon>Actinomycetes</taxon>
        <taxon>Kitasatosporales</taxon>
        <taxon>Streptomycetaceae</taxon>
        <taxon>Streptantibioticus</taxon>
    </lineage>
</organism>
<evidence type="ECO:0008006" key="3">
    <source>
        <dbReference type="Google" id="ProtNLM"/>
    </source>
</evidence>
<dbReference type="RefSeq" id="WP_271316920.1">
    <property type="nucleotide sequence ID" value="NZ_JABXJJ020000044.1"/>
</dbReference>
<feature type="signal peptide" evidence="1">
    <location>
        <begin position="1"/>
        <end position="27"/>
    </location>
</feature>
<proteinExistence type="predicted"/>
<evidence type="ECO:0000256" key="1">
    <source>
        <dbReference type="SAM" id="SignalP"/>
    </source>
</evidence>
<feature type="chain" id="PRO_5041648924" description="Ig-like domain-containing protein" evidence="1">
    <location>
        <begin position="28"/>
        <end position="206"/>
    </location>
</feature>
<dbReference type="AlphaFoldDB" id="A0AA90HCQ1"/>
<keyword evidence="1" id="KW-0732">Signal</keyword>
<dbReference type="EMBL" id="JABXJJ020000044">
    <property type="protein sequence ID" value="MDI5973310.1"/>
    <property type="molecule type" value="Genomic_DNA"/>
</dbReference>
<reference evidence="2" key="1">
    <citation type="submission" date="2023-05" db="EMBL/GenBank/DDBJ databases">
        <title>Streptantibioticus silvisoli sp. nov., acidotolerant actinomycetes 1 from pine litter.</title>
        <authorList>
            <person name="Swiecimska M."/>
            <person name="Golinska P."/>
            <person name="Sangal V."/>
            <person name="Wachnowicz B."/>
            <person name="Goodfellow M."/>
        </authorList>
    </citation>
    <scope>NUCLEOTIDE SEQUENCE</scope>
    <source>
        <strain evidence="2">SL13</strain>
    </source>
</reference>
<accession>A0AA90HCQ1</accession>
<protein>
    <recommendedName>
        <fullName evidence="3">Ig-like domain-containing protein</fullName>
    </recommendedName>
</protein>
<name>A0AA90HCQ1_9ACTN</name>